<evidence type="ECO:0000256" key="7">
    <source>
        <dbReference type="SAM" id="Phobius"/>
    </source>
</evidence>
<feature type="transmembrane region" description="Helical" evidence="7">
    <location>
        <begin position="60"/>
        <end position="78"/>
    </location>
</feature>
<dbReference type="AlphaFoldDB" id="A0A926HQ51"/>
<dbReference type="InterPro" id="IPR023090">
    <property type="entry name" value="UPF0702_alpha/beta_dom_sf"/>
</dbReference>
<feature type="domain" description="YetF C-terminal" evidence="8">
    <location>
        <begin position="79"/>
        <end position="207"/>
    </location>
</feature>
<evidence type="ECO:0000313" key="9">
    <source>
        <dbReference type="EMBL" id="MBC8532354.1"/>
    </source>
</evidence>
<dbReference type="InterPro" id="IPR007353">
    <property type="entry name" value="DUF421"/>
</dbReference>
<keyword evidence="3" id="KW-1003">Cell membrane</keyword>
<proteinExistence type="inferred from homology"/>
<dbReference type="GO" id="GO:0005886">
    <property type="term" value="C:plasma membrane"/>
    <property type="evidence" value="ECO:0007669"/>
    <property type="project" value="UniProtKB-SubCell"/>
</dbReference>
<reference evidence="9" key="1">
    <citation type="submission" date="2020-08" db="EMBL/GenBank/DDBJ databases">
        <title>Genome public.</title>
        <authorList>
            <person name="Liu C."/>
            <person name="Sun Q."/>
        </authorList>
    </citation>
    <scope>NUCLEOTIDE SEQUENCE</scope>
    <source>
        <strain evidence="9">NSJ-53</strain>
    </source>
</reference>
<evidence type="ECO:0000256" key="6">
    <source>
        <dbReference type="ARBA" id="ARBA00023136"/>
    </source>
</evidence>
<dbReference type="PANTHER" id="PTHR34582">
    <property type="entry name" value="UPF0702 TRANSMEMBRANE PROTEIN YCAP"/>
    <property type="match status" value="1"/>
</dbReference>
<evidence type="ECO:0000256" key="1">
    <source>
        <dbReference type="ARBA" id="ARBA00004651"/>
    </source>
</evidence>
<feature type="transmembrane region" description="Helical" evidence="7">
    <location>
        <begin position="6"/>
        <end position="23"/>
    </location>
</feature>
<gene>
    <name evidence="9" type="ORF">H8696_10940</name>
</gene>
<evidence type="ECO:0000259" key="8">
    <source>
        <dbReference type="Pfam" id="PF04239"/>
    </source>
</evidence>
<dbReference type="Pfam" id="PF04239">
    <property type="entry name" value="DUF421"/>
    <property type="match status" value="1"/>
</dbReference>
<keyword evidence="5 7" id="KW-1133">Transmembrane helix</keyword>
<evidence type="ECO:0000256" key="3">
    <source>
        <dbReference type="ARBA" id="ARBA00022475"/>
    </source>
</evidence>
<evidence type="ECO:0000256" key="2">
    <source>
        <dbReference type="ARBA" id="ARBA00006448"/>
    </source>
</evidence>
<evidence type="ECO:0000256" key="4">
    <source>
        <dbReference type="ARBA" id="ARBA00022692"/>
    </source>
</evidence>
<sequence>MIQIVVRTVILYLIIVLIMRLMGKRELAQLQPFDLVIAIIIADLAAVPMAEIGIPLLYGIIPILVLSIVHLLLSVLMLKSEKVRSFISGVPSIIIEKGVIKEDELEKLRFNLNELIEQLRNQGYQLEEVDHAVMETSGNLSVIPKSDFAPLQRQDFNLPQKDTGLPITLILDGNFNEDNLQKTQWNPKKLLKTLEKHGVDSEKDVLLAILHNDGQLYIHTKGASPTTAMIQTGKVSS</sequence>
<dbReference type="EMBL" id="JACRSR010000007">
    <property type="protein sequence ID" value="MBC8532354.1"/>
    <property type="molecule type" value="Genomic_DNA"/>
</dbReference>
<comment type="subcellular location">
    <subcellularLocation>
        <location evidence="1">Cell membrane</location>
        <topology evidence="1">Multi-pass membrane protein</topology>
    </subcellularLocation>
</comment>
<dbReference type="Proteomes" id="UP000623172">
    <property type="component" value="Unassembled WGS sequence"/>
</dbReference>
<dbReference type="Gene3D" id="3.30.240.20">
    <property type="entry name" value="bsu07140 like domains"/>
    <property type="match status" value="2"/>
</dbReference>
<keyword evidence="10" id="KW-1185">Reference proteome</keyword>
<comment type="similarity">
    <text evidence="2">Belongs to the UPF0702 family.</text>
</comment>
<keyword evidence="6 7" id="KW-0472">Membrane</keyword>
<accession>A0A926HQ51</accession>
<organism evidence="9 10">
    <name type="scientific">Gehongia tenuis</name>
    <dbReference type="NCBI Taxonomy" id="2763655"/>
    <lineage>
        <taxon>Bacteria</taxon>
        <taxon>Bacillati</taxon>
        <taxon>Bacillota</taxon>
        <taxon>Clostridia</taxon>
        <taxon>Christensenellales</taxon>
        <taxon>Christensenellaceae</taxon>
        <taxon>Gehongia</taxon>
    </lineage>
</organism>
<evidence type="ECO:0000256" key="5">
    <source>
        <dbReference type="ARBA" id="ARBA00022989"/>
    </source>
</evidence>
<keyword evidence="4 7" id="KW-0812">Transmembrane</keyword>
<feature type="transmembrane region" description="Helical" evidence="7">
    <location>
        <begin position="35"/>
        <end position="54"/>
    </location>
</feature>
<name>A0A926HQ51_9FIRM</name>
<dbReference type="RefSeq" id="WP_249317473.1">
    <property type="nucleotide sequence ID" value="NZ_JACRSR010000007.1"/>
</dbReference>
<evidence type="ECO:0000313" key="10">
    <source>
        <dbReference type="Proteomes" id="UP000623172"/>
    </source>
</evidence>
<dbReference type="PANTHER" id="PTHR34582:SF6">
    <property type="entry name" value="UPF0702 TRANSMEMBRANE PROTEIN YCAP"/>
    <property type="match status" value="1"/>
</dbReference>
<comment type="caution">
    <text evidence="9">The sequence shown here is derived from an EMBL/GenBank/DDBJ whole genome shotgun (WGS) entry which is preliminary data.</text>
</comment>
<protein>
    <submittedName>
        <fullName evidence="9">DUF421 domain-containing protein</fullName>
    </submittedName>
</protein>